<evidence type="ECO:0000256" key="1">
    <source>
        <dbReference type="ARBA" id="ARBA00006188"/>
    </source>
</evidence>
<dbReference type="RefSeq" id="WP_301676729.1">
    <property type="nucleotide sequence ID" value="NZ_VCYI01000003.1"/>
</dbReference>
<dbReference type="SUPFAM" id="SSF48208">
    <property type="entry name" value="Six-hairpin glycosidases"/>
    <property type="match status" value="1"/>
</dbReference>
<dbReference type="Pfam" id="PF00723">
    <property type="entry name" value="Glyco_hydro_15"/>
    <property type="match status" value="1"/>
</dbReference>
<feature type="domain" description="Trehalase-like N-terminal" evidence="3">
    <location>
        <begin position="7"/>
        <end position="219"/>
    </location>
</feature>
<evidence type="ECO:0000259" key="2">
    <source>
        <dbReference type="Pfam" id="PF00723"/>
    </source>
</evidence>
<organism evidence="4 5">
    <name type="scientific">Methanoculleus methanifontis</name>
    <dbReference type="NCBI Taxonomy" id="2584086"/>
    <lineage>
        <taxon>Archaea</taxon>
        <taxon>Methanobacteriati</taxon>
        <taxon>Methanobacteriota</taxon>
        <taxon>Stenosarchaea group</taxon>
        <taxon>Methanomicrobia</taxon>
        <taxon>Methanomicrobiales</taxon>
        <taxon>Methanomicrobiaceae</taxon>
        <taxon>Methanoculleus</taxon>
    </lineage>
</organism>
<proteinExistence type="inferred from homology"/>
<evidence type="ECO:0000259" key="3">
    <source>
        <dbReference type="Pfam" id="PF19291"/>
    </source>
</evidence>
<keyword evidence="4" id="KW-0378">Hydrolase</keyword>
<dbReference type="PANTHER" id="PTHR31616:SF0">
    <property type="entry name" value="GLUCAN 1,4-ALPHA-GLUCOSIDASE"/>
    <property type="match status" value="1"/>
</dbReference>
<accession>A0ABT8LZE1</accession>
<dbReference type="Pfam" id="PF19291">
    <property type="entry name" value="TREH_N"/>
    <property type="match status" value="1"/>
</dbReference>
<feature type="domain" description="GH15-like" evidence="2">
    <location>
        <begin position="242"/>
        <end position="602"/>
    </location>
</feature>
<comment type="similarity">
    <text evidence="1">Belongs to the glycosyl hydrolase 15 family.</text>
</comment>
<dbReference type="InterPro" id="IPR008928">
    <property type="entry name" value="6-hairpin_glycosidase_sf"/>
</dbReference>
<dbReference type="InterPro" id="IPR011613">
    <property type="entry name" value="GH15-like"/>
</dbReference>
<reference evidence="4" key="1">
    <citation type="submission" date="2019-05" db="EMBL/GenBank/DDBJ databases">
        <title>Isolation and characterization of methanogens from the cold seep sediment at Four-Way Closure Ridge.</title>
        <authorList>
            <person name="You Y.-T."/>
            <person name="Chen S.-C."/>
            <person name="Zhang W.-L."/>
            <person name="Lai M.-C."/>
        </authorList>
    </citation>
    <scope>NUCLEOTIDE SEQUENCE</scope>
    <source>
        <strain evidence="4">FWC-SCC3</strain>
    </source>
</reference>
<dbReference type="PANTHER" id="PTHR31616">
    <property type="entry name" value="TREHALASE"/>
    <property type="match status" value="1"/>
</dbReference>
<evidence type="ECO:0000313" key="4">
    <source>
        <dbReference type="EMBL" id="MDN7012147.1"/>
    </source>
</evidence>
<name>A0ABT8LZE1_9EURY</name>
<dbReference type="InterPro" id="IPR045582">
    <property type="entry name" value="Trehalase-like_N"/>
</dbReference>
<dbReference type="EMBL" id="VCYI01000003">
    <property type="protein sequence ID" value="MDN7012147.1"/>
    <property type="molecule type" value="Genomic_DNA"/>
</dbReference>
<dbReference type="GO" id="GO:0016787">
    <property type="term" value="F:hydrolase activity"/>
    <property type="evidence" value="ECO:0007669"/>
    <property type="project" value="UniProtKB-KW"/>
</dbReference>
<evidence type="ECO:0000313" key="5">
    <source>
        <dbReference type="Proteomes" id="UP001168423"/>
    </source>
</evidence>
<dbReference type="InterPro" id="IPR012341">
    <property type="entry name" value="6hp_glycosidase-like_sf"/>
</dbReference>
<dbReference type="Gene3D" id="1.50.10.10">
    <property type="match status" value="1"/>
</dbReference>
<comment type="caution">
    <text evidence="4">The sequence shown here is derived from an EMBL/GenBank/DDBJ whole genome shotgun (WGS) entry which is preliminary data.</text>
</comment>
<sequence length="638" mass="71360">MQKNGYKPISDYAVIGNLRTAALVGTDGSIDWCCFPYLDRTSVFAALLDARRGGRFRVSVPGIERGRQWYVENTNILKTEFSGDAGTLVVTDLMPLSGDIEGRAGSFAPPELYRILECNRGSVEAAVEWSPRFDYARGMTGVSRIPRGWLATDGRDDMTLFGLEGAGEIEEEEGGHTLRAEIPMQEGDRCVLIARWGTEDLTYVPDRAESVEEETTEVWRTWAHRNGAARAEEWAGGLLPLLVRSELALKLLTNTATGAIAAAPTTSLPEDIGGVRNWDYRFSWIRDSAMTAQALIALGHEKEAIELLAWMERVSEMHAGEGPGLRLMYSIHGWTDLDEEELPHLEGYRGSRPVRIGNEAATQLQLEIYGELLNTAYELVRRGYKLPEKEMAFLSRVADEACTLWKEPDHGIWEIRGEQRHYVYSKVMLWVALDRAVHLADRYGLRGNRDRWVRGAAALRQQILEQGYDAEAGAFVQSYGSKDLDAVNLRIALLEFLPFDDERIQGTIDATIEGLMENDLVYRYRVDDGLPGEEGAFGLCTFWLIDCLALSGRIEEARSLFERMANRANHAGLYPEQFDPATGEFLGNFPQAFTHIGLVNSALYLAYAEGRPIPGHSLIGTPEHRAELETRRIGEVLH</sequence>
<dbReference type="Proteomes" id="UP001168423">
    <property type="component" value="Unassembled WGS sequence"/>
</dbReference>
<keyword evidence="5" id="KW-1185">Reference proteome</keyword>
<protein>
    <submittedName>
        <fullName evidence="4">Glycoside hydrolase family 15 protein</fullName>
    </submittedName>
</protein>
<gene>
    <name evidence="4" type="ORF">FGW20_03625</name>
</gene>